<keyword evidence="2" id="KW-1185">Reference proteome</keyword>
<protein>
    <submittedName>
        <fullName evidence="1">Uncharacterized protein</fullName>
    </submittedName>
</protein>
<organism evidence="1 2">
    <name type="scientific">Planifilum fulgidum</name>
    <dbReference type="NCBI Taxonomy" id="201973"/>
    <lineage>
        <taxon>Bacteria</taxon>
        <taxon>Bacillati</taxon>
        <taxon>Bacillota</taxon>
        <taxon>Bacilli</taxon>
        <taxon>Bacillales</taxon>
        <taxon>Thermoactinomycetaceae</taxon>
        <taxon>Planifilum</taxon>
    </lineage>
</organism>
<dbReference type="AlphaFoldDB" id="A0A1I2LGI9"/>
<reference evidence="1 2" key="1">
    <citation type="submission" date="2016-10" db="EMBL/GenBank/DDBJ databases">
        <authorList>
            <person name="de Groot N.N."/>
        </authorList>
    </citation>
    <scope>NUCLEOTIDE SEQUENCE [LARGE SCALE GENOMIC DNA]</scope>
    <source>
        <strain evidence="1 2">DSM 44945</strain>
    </source>
</reference>
<evidence type="ECO:0000313" key="2">
    <source>
        <dbReference type="Proteomes" id="UP000198661"/>
    </source>
</evidence>
<proteinExistence type="predicted"/>
<evidence type="ECO:0000313" key="1">
    <source>
        <dbReference type="EMBL" id="SFF76196.1"/>
    </source>
</evidence>
<dbReference type="OrthoDB" id="9973481at2"/>
<dbReference type="EMBL" id="FOOK01000004">
    <property type="protein sequence ID" value="SFF76196.1"/>
    <property type="molecule type" value="Genomic_DNA"/>
</dbReference>
<name>A0A1I2LGI9_9BACL</name>
<accession>A0A1I2LGI9</accession>
<gene>
    <name evidence="1" type="ORF">SAMN04488025_104189</name>
</gene>
<sequence>MKERKMIPSPDSQAEIWETYVDSGYAPFGDDGVTGYPESYPGYDPRVSIYPFFPVIPVPVPLFPPFFFPPPFFPRRRLYW</sequence>
<dbReference type="RefSeq" id="WP_092035978.1">
    <property type="nucleotide sequence ID" value="NZ_FOOK01000004.1"/>
</dbReference>
<dbReference type="Proteomes" id="UP000198661">
    <property type="component" value="Unassembled WGS sequence"/>
</dbReference>
<dbReference type="STRING" id="201973.SAMN04488025_104189"/>